<dbReference type="OrthoDB" id="9803735at2"/>
<dbReference type="Proteomes" id="UP000246635">
    <property type="component" value="Unassembled WGS sequence"/>
</dbReference>
<keyword evidence="2" id="KW-0805">Transcription regulation</keyword>
<protein>
    <submittedName>
        <fullName evidence="6">DNA-binding transcriptional LysR family regulator</fullName>
    </submittedName>
</protein>
<dbReference type="FunFam" id="1.10.10.10:FF:000001">
    <property type="entry name" value="LysR family transcriptional regulator"/>
    <property type="match status" value="1"/>
</dbReference>
<proteinExistence type="inferred from homology"/>
<dbReference type="AlphaFoldDB" id="A0A2V2YY21"/>
<dbReference type="SUPFAM" id="SSF46785">
    <property type="entry name" value="Winged helix' DNA-binding domain"/>
    <property type="match status" value="1"/>
</dbReference>
<evidence type="ECO:0000256" key="2">
    <source>
        <dbReference type="ARBA" id="ARBA00023015"/>
    </source>
</evidence>
<name>A0A2V2YY21_9BACL</name>
<reference evidence="6 7" key="1">
    <citation type="submission" date="2018-05" db="EMBL/GenBank/DDBJ databases">
        <title>Genomic Encyclopedia of Type Strains, Phase III (KMG-III): the genomes of soil and plant-associated and newly described type strains.</title>
        <authorList>
            <person name="Whitman W."/>
        </authorList>
    </citation>
    <scope>NUCLEOTIDE SEQUENCE [LARGE SCALE GENOMIC DNA]</scope>
    <source>
        <strain evidence="6 7">CECT 5696</strain>
    </source>
</reference>
<dbReference type="Pfam" id="PF03466">
    <property type="entry name" value="LysR_substrate"/>
    <property type="match status" value="1"/>
</dbReference>
<organism evidence="6 7">
    <name type="scientific">Paenibacillus cellulosilyticus</name>
    <dbReference type="NCBI Taxonomy" id="375489"/>
    <lineage>
        <taxon>Bacteria</taxon>
        <taxon>Bacillati</taxon>
        <taxon>Bacillota</taxon>
        <taxon>Bacilli</taxon>
        <taxon>Bacillales</taxon>
        <taxon>Paenibacillaceae</taxon>
        <taxon>Paenibacillus</taxon>
    </lineage>
</organism>
<evidence type="ECO:0000313" key="6">
    <source>
        <dbReference type="EMBL" id="PWW07163.1"/>
    </source>
</evidence>
<dbReference type="SUPFAM" id="SSF53850">
    <property type="entry name" value="Periplasmic binding protein-like II"/>
    <property type="match status" value="1"/>
</dbReference>
<comment type="caution">
    <text evidence="6">The sequence shown here is derived from an EMBL/GenBank/DDBJ whole genome shotgun (WGS) entry which is preliminary data.</text>
</comment>
<evidence type="ECO:0000256" key="4">
    <source>
        <dbReference type="ARBA" id="ARBA00023163"/>
    </source>
</evidence>
<gene>
    <name evidence="6" type="ORF">DFQ01_10255</name>
</gene>
<dbReference type="Gene3D" id="3.40.190.290">
    <property type="match status" value="1"/>
</dbReference>
<dbReference type="PANTHER" id="PTHR30419">
    <property type="entry name" value="HTH-TYPE TRANSCRIPTIONAL REGULATOR YBHD"/>
    <property type="match status" value="1"/>
</dbReference>
<keyword evidence="3 6" id="KW-0238">DNA-binding</keyword>
<dbReference type="PANTHER" id="PTHR30419:SF28">
    <property type="entry name" value="HTH-TYPE TRANSCRIPTIONAL REGULATOR BSDA"/>
    <property type="match status" value="1"/>
</dbReference>
<comment type="similarity">
    <text evidence="1">Belongs to the LysR transcriptional regulatory family.</text>
</comment>
<dbReference type="GO" id="GO:0005829">
    <property type="term" value="C:cytosol"/>
    <property type="evidence" value="ECO:0007669"/>
    <property type="project" value="TreeGrafter"/>
</dbReference>
<dbReference type="EMBL" id="QGTQ01000002">
    <property type="protein sequence ID" value="PWW07163.1"/>
    <property type="molecule type" value="Genomic_DNA"/>
</dbReference>
<evidence type="ECO:0000256" key="1">
    <source>
        <dbReference type="ARBA" id="ARBA00009437"/>
    </source>
</evidence>
<accession>A0A2V2YY21</accession>
<evidence type="ECO:0000313" key="7">
    <source>
        <dbReference type="Proteomes" id="UP000246635"/>
    </source>
</evidence>
<dbReference type="InterPro" id="IPR005119">
    <property type="entry name" value="LysR_subst-bd"/>
</dbReference>
<sequence>MELLQLKYFQTVARLEHITKAAEELKIAQPSLSKTITRLESQLGAPLFDRQGRNIRLNPFGKAFLVRVDRIFRELDEGVREVRDMAGLNRGSITLSASIVSMLPDLIGEFLALYPNVHLRQVLEPSTVIKRMLEDGEIDLCITAEPIEGPDMECLPLRTEEIFVVVHDQHPLAGKSSVSIYDLKDEVFIGLQQGFWFRTMIDNLCRQAGFVPNMKIEVNESDALVLLLRRHLGILFVPETAWRKRAEFMPHRLRITDHPNFVVTTGLVWSKKHYLSIAAQRFREFIIDFYNNEQGNSLNNH</sequence>
<dbReference type="Pfam" id="PF00126">
    <property type="entry name" value="HTH_1"/>
    <property type="match status" value="1"/>
</dbReference>
<dbReference type="InterPro" id="IPR000847">
    <property type="entry name" value="LysR_HTH_N"/>
</dbReference>
<dbReference type="PRINTS" id="PR00039">
    <property type="entry name" value="HTHLYSR"/>
</dbReference>
<dbReference type="InterPro" id="IPR036388">
    <property type="entry name" value="WH-like_DNA-bd_sf"/>
</dbReference>
<dbReference type="RefSeq" id="WP_110042434.1">
    <property type="nucleotide sequence ID" value="NZ_CP054612.1"/>
</dbReference>
<keyword evidence="4" id="KW-0804">Transcription</keyword>
<dbReference type="InterPro" id="IPR050950">
    <property type="entry name" value="HTH-type_LysR_regulators"/>
</dbReference>
<dbReference type="GO" id="GO:0003677">
    <property type="term" value="F:DNA binding"/>
    <property type="evidence" value="ECO:0007669"/>
    <property type="project" value="UniProtKB-KW"/>
</dbReference>
<dbReference type="Gene3D" id="1.10.10.10">
    <property type="entry name" value="Winged helix-like DNA-binding domain superfamily/Winged helix DNA-binding domain"/>
    <property type="match status" value="1"/>
</dbReference>
<dbReference type="PROSITE" id="PS50931">
    <property type="entry name" value="HTH_LYSR"/>
    <property type="match status" value="1"/>
</dbReference>
<feature type="domain" description="HTH lysR-type" evidence="5">
    <location>
        <begin position="1"/>
        <end position="58"/>
    </location>
</feature>
<keyword evidence="7" id="KW-1185">Reference proteome</keyword>
<evidence type="ECO:0000256" key="3">
    <source>
        <dbReference type="ARBA" id="ARBA00023125"/>
    </source>
</evidence>
<dbReference type="GO" id="GO:0003700">
    <property type="term" value="F:DNA-binding transcription factor activity"/>
    <property type="evidence" value="ECO:0007669"/>
    <property type="project" value="InterPro"/>
</dbReference>
<evidence type="ECO:0000259" key="5">
    <source>
        <dbReference type="PROSITE" id="PS50931"/>
    </source>
</evidence>
<dbReference type="InterPro" id="IPR036390">
    <property type="entry name" value="WH_DNA-bd_sf"/>
</dbReference>